<dbReference type="AlphaFoldDB" id="A0ABD1DIP2"/>
<dbReference type="EMBL" id="JBEHCU010005946">
    <property type="protein sequence ID" value="KAL1398279.1"/>
    <property type="molecule type" value="Genomic_DNA"/>
</dbReference>
<sequence length="175" mass="18065">MKVFVALLFTTLVAASQASYLPSAWSYDNGLNSWNGHLGGYPYANGLSAGWPATSVYGGLYGGHKTVVQANLGHNAYPYAGAWSGAGWPTTSVYGSLYGGLYGGHKTVVQANLGHESTYPWGQPWGTYGAGVYGGAWGHHGLAQTVVPVSKQIAATPGSVHVAPVPVGGEKVVVV</sequence>
<evidence type="ECO:0000313" key="3">
    <source>
        <dbReference type="Proteomes" id="UP001562425"/>
    </source>
</evidence>
<dbReference type="Proteomes" id="UP001562425">
    <property type="component" value="Unassembled WGS sequence"/>
</dbReference>
<organism evidence="2 3">
    <name type="scientific">Culex pipiens pipiens</name>
    <name type="common">Northern house mosquito</name>
    <dbReference type="NCBI Taxonomy" id="38569"/>
    <lineage>
        <taxon>Eukaryota</taxon>
        <taxon>Metazoa</taxon>
        <taxon>Ecdysozoa</taxon>
        <taxon>Arthropoda</taxon>
        <taxon>Hexapoda</taxon>
        <taxon>Insecta</taxon>
        <taxon>Pterygota</taxon>
        <taxon>Neoptera</taxon>
        <taxon>Endopterygota</taxon>
        <taxon>Diptera</taxon>
        <taxon>Nematocera</taxon>
        <taxon>Culicoidea</taxon>
        <taxon>Culicidae</taxon>
        <taxon>Culicinae</taxon>
        <taxon>Culicini</taxon>
        <taxon>Culex</taxon>
        <taxon>Culex</taxon>
    </lineage>
</organism>
<evidence type="ECO:0000256" key="1">
    <source>
        <dbReference type="SAM" id="SignalP"/>
    </source>
</evidence>
<feature type="signal peptide" evidence="1">
    <location>
        <begin position="1"/>
        <end position="18"/>
    </location>
</feature>
<name>A0ABD1DIP2_CULPP</name>
<accession>A0ABD1DIP2</accession>
<comment type="caution">
    <text evidence="2">The sequence shown here is derived from an EMBL/GenBank/DDBJ whole genome shotgun (WGS) entry which is preliminary data.</text>
</comment>
<proteinExistence type="predicted"/>
<keyword evidence="1" id="KW-0732">Signal</keyword>
<evidence type="ECO:0000313" key="2">
    <source>
        <dbReference type="EMBL" id="KAL1398279.1"/>
    </source>
</evidence>
<reference evidence="2 3" key="1">
    <citation type="submission" date="2024-05" db="EMBL/GenBank/DDBJ databases">
        <title>Culex pipiens pipiens assembly and annotation.</title>
        <authorList>
            <person name="Alout H."/>
            <person name="Durand T."/>
        </authorList>
    </citation>
    <scope>NUCLEOTIDE SEQUENCE [LARGE SCALE GENOMIC DNA]</scope>
    <source>
        <strain evidence="2">HA-2024</strain>
        <tissue evidence="2">Whole body</tissue>
    </source>
</reference>
<keyword evidence="3" id="KW-1185">Reference proteome</keyword>
<protein>
    <submittedName>
        <fullName evidence="2">Uncharacterized protein</fullName>
    </submittedName>
</protein>
<feature type="chain" id="PRO_5044843699" evidence="1">
    <location>
        <begin position="19"/>
        <end position="175"/>
    </location>
</feature>
<gene>
    <name evidence="2" type="ORF">pipiens_009094</name>
</gene>